<dbReference type="Proteomes" id="UP001152024">
    <property type="component" value="Unassembled WGS sequence"/>
</dbReference>
<proteinExistence type="predicted"/>
<comment type="caution">
    <text evidence="2">The sequence shown here is derived from an EMBL/GenBank/DDBJ whole genome shotgun (WGS) entry which is preliminary data.</text>
</comment>
<feature type="compositionally biased region" description="Low complexity" evidence="1">
    <location>
        <begin position="91"/>
        <end position="100"/>
    </location>
</feature>
<organism evidence="2 3">
    <name type="scientific">Fusarium equiseti</name>
    <name type="common">Fusarium scirpi</name>
    <dbReference type="NCBI Taxonomy" id="61235"/>
    <lineage>
        <taxon>Eukaryota</taxon>
        <taxon>Fungi</taxon>
        <taxon>Dikarya</taxon>
        <taxon>Ascomycota</taxon>
        <taxon>Pezizomycotina</taxon>
        <taxon>Sordariomycetes</taxon>
        <taxon>Hypocreomycetidae</taxon>
        <taxon>Hypocreales</taxon>
        <taxon>Nectriaceae</taxon>
        <taxon>Fusarium</taxon>
        <taxon>Fusarium incarnatum-equiseti species complex</taxon>
    </lineage>
</organism>
<dbReference type="EMBL" id="JAOQBH010000012">
    <property type="protein sequence ID" value="KAJ4127825.1"/>
    <property type="molecule type" value="Genomic_DNA"/>
</dbReference>
<feature type="region of interest" description="Disordered" evidence="1">
    <location>
        <begin position="86"/>
        <end position="157"/>
    </location>
</feature>
<evidence type="ECO:0000313" key="2">
    <source>
        <dbReference type="EMBL" id="KAJ4127825.1"/>
    </source>
</evidence>
<protein>
    <submittedName>
        <fullName evidence="2">Uncharacterized protein</fullName>
    </submittedName>
</protein>
<feature type="region of interest" description="Disordered" evidence="1">
    <location>
        <begin position="1"/>
        <end position="23"/>
    </location>
</feature>
<feature type="compositionally biased region" description="Basic residues" evidence="1">
    <location>
        <begin position="144"/>
        <end position="153"/>
    </location>
</feature>
<keyword evidence="3" id="KW-1185">Reference proteome</keyword>
<sequence length="174" mass="19923">MPSHRQKDTRGHSVRFVESTTEQSNSIQDWISDVDLAISSLPQPAPLIGKPFESELGELMTKYEVLKKMLDDIEDKMAVLFYQRQRDIETSSSSSSSSSSTKGKTSEELQRAGLRASEGNEKRNVPTEYSDYNSYHGDHETKTKLKSRKAKKPKTVEEQNIHINKVFYRESIHR</sequence>
<gene>
    <name evidence="2" type="ORF">NW768_008101</name>
</gene>
<feature type="compositionally biased region" description="Basic and acidic residues" evidence="1">
    <location>
        <begin position="1"/>
        <end position="11"/>
    </location>
</feature>
<evidence type="ECO:0000313" key="3">
    <source>
        <dbReference type="Proteomes" id="UP001152024"/>
    </source>
</evidence>
<evidence type="ECO:0000256" key="1">
    <source>
        <dbReference type="SAM" id="MobiDB-lite"/>
    </source>
</evidence>
<name>A0ABQ8R650_FUSEQ</name>
<accession>A0ABQ8R650</accession>
<reference evidence="2" key="1">
    <citation type="submission" date="2022-09" db="EMBL/GenBank/DDBJ databases">
        <title>Fusarium specimens isolated from Avocado Roots.</title>
        <authorList>
            <person name="Stajich J."/>
            <person name="Roper C."/>
            <person name="Heimlech-Rivalta G."/>
        </authorList>
    </citation>
    <scope>NUCLEOTIDE SEQUENCE</scope>
    <source>
        <strain evidence="2">CF00095</strain>
    </source>
</reference>